<name>A0A915LV67_MELJA</name>
<organism evidence="1 2">
    <name type="scientific">Meloidogyne javanica</name>
    <name type="common">Root-knot nematode worm</name>
    <dbReference type="NCBI Taxonomy" id="6303"/>
    <lineage>
        <taxon>Eukaryota</taxon>
        <taxon>Metazoa</taxon>
        <taxon>Ecdysozoa</taxon>
        <taxon>Nematoda</taxon>
        <taxon>Chromadorea</taxon>
        <taxon>Rhabditida</taxon>
        <taxon>Tylenchina</taxon>
        <taxon>Tylenchomorpha</taxon>
        <taxon>Tylenchoidea</taxon>
        <taxon>Meloidogynidae</taxon>
        <taxon>Meloidogyninae</taxon>
        <taxon>Meloidogyne</taxon>
        <taxon>Meloidogyne incognita group</taxon>
    </lineage>
</organism>
<evidence type="ECO:0000313" key="1">
    <source>
        <dbReference type="Proteomes" id="UP000887561"/>
    </source>
</evidence>
<dbReference type="Proteomes" id="UP000887561">
    <property type="component" value="Unplaced"/>
</dbReference>
<proteinExistence type="predicted"/>
<keyword evidence="1" id="KW-1185">Reference proteome</keyword>
<accession>A0A915LV67</accession>
<evidence type="ECO:0000313" key="2">
    <source>
        <dbReference type="WBParaSite" id="scaffold1996_cov199.g4050"/>
    </source>
</evidence>
<dbReference type="WBParaSite" id="scaffold1996_cov199.g4050">
    <property type="protein sequence ID" value="scaffold1996_cov199.g4050"/>
    <property type="gene ID" value="scaffold1996_cov199.g4050"/>
</dbReference>
<reference evidence="2" key="1">
    <citation type="submission" date="2022-11" db="UniProtKB">
        <authorList>
            <consortium name="WormBaseParasite"/>
        </authorList>
    </citation>
    <scope>IDENTIFICATION</scope>
</reference>
<dbReference type="AlphaFoldDB" id="A0A915LV67"/>
<protein>
    <submittedName>
        <fullName evidence="2">Uncharacterized protein</fullName>
    </submittedName>
</protein>
<sequence>MRKTIGERLMSIILQQYGILDKDVERRAKHSMPIILGWNNLVDNNNIMDIQTGLYNTDECKYECEYTTNKDL</sequence>